<sequence length="344" mass="39295">MESYKNILIIRMSSLGDIIHTLPTLYAIRNNWPQARIVWAVHKQFRDILPGKPYIDEVVYIDERQFINPLYWWNLHKQLRAYDFDLSLDLQGWAKSGGVALCSGAKRRVGFWELQEGSAAISTPLIGKYQHGNLIERYLDTVRVLGGKVNTVAFPLPDFAKEKKTMTYRLQKDGLHKPYVVIVPGSRWELKEWPVLYWRQFIQRLISQQVSVVLLGSKGDKKKGDVLLEGLQHPFIKNYMGKTTIKEMMAVIQQGALFISADTGPLHIANALKRPLIALFGTTCAERSAPYYGTDNAHIHTIISPTSRATVWHPKIKDAQCMAQITVDQVWHMYKQCCMENGIA</sequence>
<dbReference type="AlphaFoldDB" id="A0A134CKR5"/>
<protein>
    <submittedName>
        <fullName evidence="3">Putative lipopolysaccharide heptosyltransferase I</fullName>
    </submittedName>
</protein>
<dbReference type="GO" id="GO:0005829">
    <property type="term" value="C:cytosol"/>
    <property type="evidence" value="ECO:0007669"/>
    <property type="project" value="TreeGrafter"/>
</dbReference>
<proteinExistence type="predicted"/>
<dbReference type="RefSeq" id="WP_007392282.1">
    <property type="nucleotide sequence ID" value="NZ_KQ960928.1"/>
</dbReference>
<dbReference type="PATRIC" id="fig|1588748.3.peg.256"/>
<dbReference type="InterPro" id="IPR051199">
    <property type="entry name" value="LPS_LOS_Heptosyltrfase"/>
</dbReference>
<dbReference type="Proteomes" id="UP000070160">
    <property type="component" value="Unassembled WGS sequence"/>
</dbReference>
<dbReference type="InterPro" id="IPR002201">
    <property type="entry name" value="Glyco_trans_9"/>
</dbReference>
<dbReference type="GO" id="GO:0009244">
    <property type="term" value="P:lipopolysaccharide core region biosynthetic process"/>
    <property type="evidence" value="ECO:0007669"/>
    <property type="project" value="TreeGrafter"/>
</dbReference>
<evidence type="ECO:0000313" key="4">
    <source>
        <dbReference type="Proteomes" id="UP000070160"/>
    </source>
</evidence>
<dbReference type="PANTHER" id="PTHR30160:SF1">
    <property type="entry name" value="LIPOPOLYSACCHARIDE 1,2-N-ACETYLGLUCOSAMINETRANSFERASE-RELATED"/>
    <property type="match status" value="1"/>
</dbReference>
<keyword evidence="2 3" id="KW-0808">Transferase</keyword>
<evidence type="ECO:0000256" key="2">
    <source>
        <dbReference type="ARBA" id="ARBA00022679"/>
    </source>
</evidence>
<dbReference type="STRING" id="1588748.HMPREF3182_00266"/>
<dbReference type="CDD" id="cd03789">
    <property type="entry name" value="GT9_LPS_heptosyltransferase"/>
    <property type="match status" value="1"/>
</dbReference>
<dbReference type="SUPFAM" id="SSF53756">
    <property type="entry name" value="UDP-Glycosyltransferase/glycogen phosphorylase"/>
    <property type="match status" value="1"/>
</dbReference>
<reference evidence="4" key="1">
    <citation type="submission" date="2016-01" db="EMBL/GenBank/DDBJ databases">
        <authorList>
            <person name="Mitreva M."/>
            <person name="Pepin K.H."/>
            <person name="Mihindukulasuriya K.A."/>
            <person name="Fulton R."/>
            <person name="Fronick C."/>
            <person name="O'Laughlin M."/>
            <person name="Miner T."/>
            <person name="Herter B."/>
            <person name="Rosa B.A."/>
            <person name="Cordes M."/>
            <person name="Tomlinson C."/>
            <person name="Wollam A."/>
            <person name="Palsikar V.B."/>
            <person name="Mardis E.R."/>
            <person name="Wilson R.K."/>
        </authorList>
    </citation>
    <scope>NUCLEOTIDE SEQUENCE [LARGE SCALE GENOMIC DNA]</scope>
    <source>
        <strain evidence="4">KA00182</strain>
    </source>
</reference>
<comment type="caution">
    <text evidence="3">The sequence shown here is derived from an EMBL/GenBank/DDBJ whole genome shotgun (WGS) entry which is preliminary data.</text>
</comment>
<name>A0A134CKR5_9FIRM</name>
<accession>A0A134CKR5</accession>
<keyword evidence="1" id="KW-0328">Glycosyltransferase</keyword>
<gene>
    <name evidence="3" type="ORF">HMPREF3182_00266</name>
</gene>
<evidence type="ECO:0000256" key="1">
    <source>
        <dbReference type="ARBA" id="ARBA00022676"/>
    </source>
</evidence>
<keyword evidence="4" id="KW-1185">Reference proteome</keyword>
<evidence type="ECO:0000313" key="3">
    <source>
        <dbReference type="EMBL" id="KXB92796.1"/>
    </source>
</evidence>
<dbReference type="GO" id="GO:0008713">
    <property type="term" value="F:ADP-heptose-lipopolysaccharide heptosyltransferase activity"/>
    <property type="evidence" value="ECO:0007669"/>
    <property type="project" value="TreeGrafter"/>
</dbReference>
<dbReference type="Gene3D" id="3.40.50.2000">
    <property type="entry name" value="Glycogen Phosphorylase B"/>
    <property type="match status" value="2"/>
</dbReference>
<dbReference type="EMBL" id="LSDT01000005">
    <property type="protein sequence ID" value="KXB92796.1"/>
    <property type="molecule type" value="Genomic_DNA"/>
</dbReference>
<organism evidence="3 4">
    <name type="scientific">Megasphaera hutchinsoni</name>
    <dbReference type="NCBI Taxonomy" id="1588748"/>
    <lineage>
        <taxon>Bacteria</taxon>
        <taxon>Bacillati</taxon>
        <taxon>Bacillota</taxon>
        <taxon>Negativicutes</taxon>
        <taxon>Veillonellales</taxon>
        <taxon>Veillonellaceae</taxon>
        <taxon>Megasphaera</taxon>
    </lineage>
</organism>
<dbReference type="PANTHER" id="PTHR30160">
    <property type="entry name" value="TETRAACYLDISACCHARIDE 4'-KINASE-RELATED"/>
    <property type="match status" value="1"/>
</dbReference>
<dbReference type="Pfam" id="PF01075">
    <property type="entry name" value="Glyco_transf_9"/>
    <property type="match status" value="1"/>
</dbReference>